<accession>A0A3L6NS12</accession>
<dbReference type="Proteomes" id="UP000270866">
    <property type="component" value="Chromosome 7"/>
</dbReference>
<comment type="caution">
    <text evidence="1">The sequence shown here is derived from an EMBL/GenBank/DDBJ whole genome shotgun (WGS) entry which is preliminary data.</text>
</comment>
<dbReference type="EMBL" id="MRCU01000004">
    <property type="protein sequence ID" value="RKK20628.1"/>
    <property type="molecule type" value="Genomic_DNA"/>
</dbReference>
<reference evidence="1 2" key="1">
    <citation type="journal article" date="2018" name="Sci. Rep.">
        <title>Characterisation of pathogen-specific regions and novel effector candidates in Fusarium oxysporum f. sp. cepae.</title>
        <authorList>
            <person name="Armitage A.D."/>
            <person name="Taylor A."/>
            <person name="Sobczyk M.K."/>
            <person name="Baxter L."/>
            <person name="Greenfield B.P."/>
            <person name="Bates H.J."/>
            <person name="Wilson F."/>
            <person name="Jackson A.C."/>
            <person name="Ott S."/>
            <person name="Harrison R.J."/>
            <person name="Clarkson J.P."/>
        </authorList>
    </citation>
    <scope>NUCLEOTIDE SEQUENCE [LARGE SCALE GENOMIC DNA]</scope>
    <source>
        <strain evidence="1 2">FoC_Fus2</strain>
    </source>
</reference>
<protein>
    <submittedName>
        <fullName evidence="1">Uncharacterized protein</fullName>
    </submittedName>
</protein>
<evidence type="ECO:0000313" key="1">
    <source>
        <dbReference type="EMBL" id="RKK20628.1"/>
    </source>
</evidence>
<name>A0A3L6NS12_FUSOX</name>
<sequence length="46" mass="5428">MTNFGIETNLRMDDETIERAPSELLESSTSRYWISRKSNQEDYLAE</sequence>
<evidence type="ECO:0000313" key="2">
    <source>
        <dbReference type="Proteomes" id="UP000270866"/>
    </source>
</evidence>
<dbReference type="AlphaFoldDB" id="A0A3L6NS12"/>
<proteinExistence type="predicted"/>
<organism evidence="1 2">
    <name type="scientific">Fusarium oxysporum f. sp. cepae</name>
    <dbReference type="NCBI Taxonomy" id="396571"/>
    <lineage>
        <taxon>Eukaryota</taxon>
        <taxon>Fungi</taxon>
        <taxon>Dikarya</taxon>
        <taxon>Ascomycota</taxon>
        <taxon>Pezizomycotina</taxon>
        <taxon>Sordariomycetes</taxon>
        <taxon>Hypocreomycetidae</taxon>
        <taxon>Hypocreales</taxon>
        <taxon>Nectriaceae</taxon>
        <taxon>Fusarium</taxon>
        <taxon>Fusarium oxysporum species complex</taxon>
    </lineage>
</organism>
<gene>
    <name evidence="1" type="ORF">BFJ65_g7328</name>
</gene>